<evidence type="ECO:0000256" key="1">
    <source>
        <dbReference type="ARBA" id="ARBA00023002"/>
    </source>
</evidence>
<dbReference type="AlphaFoldDB" id="A0A850H0A1"/>
<keyword evidence="1" id="KW-0560">Oxidoreductase</keyword>
<dbReference type="Proteomes" id="UP000561438">
    <property type="component" value="Unassembled WGS sequence"/>
</dbReference>
<reference evidence="2 3" key="1">
    <citation type="submission" date="2020-06" db="EMBL/GenBank/DDBJ databases">
        <title>Altererythrobacter sp. HHU K3-1.</title>
        <authorList>
            <person name="Zhang D."/>
            <person name="Xue H."/>
        </authorList>
    </citation>
    <scope>NUCLEOTIDE SEQUENCE [LARGE SCALE GENOMIC DNA]</scope>
    <source>
        <strain evidence="2 3">HHU K3-1</strain>
    </source>
</reference>
<dbReference type="GO" id="GO:0005737">
    <property type="term" value="C:cytoplasm"/>
    <property type="evidence" value="ECO:0007669"/>
    <property type="project" value="TreeGrafter"/>
</dbReference>
<dbReference type="GO" id="GO:0033539">
    <property type="term" value="P:fatty acid beta-oxidation using acyl-CoA dehydrogenase"/>
    <property type="evidence" value="ECO:0007669"/>
    <property type="project" value="TreeGrafter"/>
</dbReference>
<dbReference type="Gene3D" id="2.40.110.10">
    <property type="entry name" value="Butyryl-CoA Dehydrogenase, subunit A, domain 2"/>
    <property type="match status" value="1"/>
</dbReference>
<proteinExistence type="predicted"/>
<dbReference type="InterPro" id="IPR046373">
    <property type="entry name" value="Acyl-CoA_Oxase/DH_mid-dom_sf"/>
</dbReference>
<dbReference type="PIRSF" id="PIRSF016578">
    <property type="entry name" value="HsaA"/>
    <property type="match status" value="1"/>
</dbReference>
<keyword evidence="3" id="KW-1185">Reference proteome</keyword>
<dbReference type="GO" id="GO:0050660">
    <property type="term" value="F:flavin adenine dinucleotide binding"/>
    <property type="evidence" value="ECO:0007669"/>
    <property type="project" value="InterPro"/>
</dbReference>
<organism evidence="2 3">
    <name type="scientific">Qipengyuania atrilutea</name>
    <dbReference type="NCBI Taxonomy" id="2744473"/>
    <lineage>
        <taxon>Bacteria</taxon>
        <taxon>Pseudomonadati</taxon>
        <taxon>Pseudomonadota</taxon>
        <taxon>Alphaproteobacteria</taxon>
        <taxon>Sphingomonadales</taxon>
        <taxon>Erythrobacteraceae</taxon>
        <taxon>Qipengyuania</taxon>
    </lineage>
</organism>
<comment type="caution">
    <text evidence="2">The sequence shown here is derived from an EMBL/GenBank/DDBJ whole genome shotgun (WGS) entry which is preliminary data.</text>
</comment>
<dbReference type="InterPro" id="IPR036250">
    <property type="entry name" value="AcylCo_DH-like_C"/>
</dbReference>
<dbReference type="SUPFAM" id="SSF56645">
    <property type="entry name" value="Acyl-CoA dehydrogenase NM domain-like"/>
    <property type="match status" value="1"/>
</dbReference>
<dbReference type="PANTHER" id="PTHR48083:SF37">
    <property type="entry name" value="DEHYDROGENASE, PUTATIVE-RELATED"/>
    <property type="match status" value="1"/>
</dbReference>
<gene>
    <name evidence="2" type="ORF">HUV48_09820</name>
</gene>
<protein>
    <submittedName>
        <fullName evidence="2">Acyl-CoA dehydrogenase</fullName>
    </submittedName>
</protein>
<dbReference type="InterPro" id="IPR009100">
    <property type="entry name" value="AcylCoA_DH/oxidase_NM_dom_sf"/>
</dbReference>
<name>A0A850H0A1_9SPHN</name>
<evidence type="ECO:0000313" key="3">
    <source>
        <dbReference type="Proteomes" id="UP000561438"/>
    </source>
</evidence>
<dbReference type="SUPFAM" id="SSF47203">
    <property type="entry name" value="Acyl-CoA dehydrogenase C-terminal domain-like"/>
    <property type="match status" value="1"/>
</dbReference>
<dbReference type="Gene3D" id="1.10.540.10">
    <property type="entry name" value="Acyl-CoA dehydrogenase/oxidase, N-terminal domain"/>
    <property type="match status" value="1"/>
</dbReference>
<sequence length="368" mass="40164">MPDSERGLREFEGAIEQIAERARDTDRTDGDLRPDIEVLRRSGWLSACLSHKDGGKGWGSEPEGSLPALDALRVLGRANLSVARLFEGHMNAVKLIALYGDARQRELLAKDVANGALLGVWGADEPGSPVSCEQDANGVKLTGAKRFASGMGLVDQAIVTADTEHGPSMFLVPVDDEERADAGVWKMAGMRATRSGRYTLENLTLSSAARIGEEGNYLREPFFEGGIWRYCAAHLGGAEALYREMMTQLTKRDRTDNTEQRQRVVACAIALETSRLWLERCALEIEADGAAPRKVLLALLAREVTENACRETMELVDRALGMAAHEEGGMVERMSRDLSLFLCQAGPDAKRERAGRGLFSMGKLAEAI</sequence>
<accession>A0A850H0A1</accession>
<dbReference type="EMBL" id="JABWGV010000003">
    <property type="protein sequence ID" value="NVD45311.1"/>
    <property type="molecule type" value="Genomic_DNA"/>
</dbReference>
<dbReference type="RefSeq" id="WP_176267604.1">
    <property type="nucleotide sequence ID" value="NZ_JABWGV010000003.1"/>
</dbReference>
<evidence type="ECO:0000313" key="2">
    <source>
        <dbReference type="EMBL" id="NVD45311.1"/>
    </source>
</evidence>
<dbReference type="InterPro" id="IPR050741">
    <property type="entry name" value="Acyl-CoA_dehydrogenase"/>
</dbReference>
<dbReference type="PANTHER" id="PTHR48083">
    <property type="entry name" value="MEDIUM-CHAIN SPECIFIC ACYL-COA DEHYDROGENASE, MITOCHONDRIAL-RELATED"/>
    <property type="match status" value="1"/>
</dbReference>
<dbReference type="InterPro" id="IPR037069">
    <property type="entry name" value="AcylCoA_DH/ox_N_sf"/>
</dbReference>
<dbReference type="GO" id="GO:0003995">
    <property type="term" value="F:acyl-CoA dehydrogenase activity"/>
    <property type="evidence" value="ECO:0007669"/>
    <property type="project" value="TreeGrafter"/>
</dbReference>
<dbReference type="Gene3D" id="1.20.140.10">
    <property type="entry name" value="Butyryl-CoA Dehydrogenase, subunit A, domain 3"/>
    <property type="match status" value="1"/>
</dbReference>